<proteinExistence type="predicted"/>
<accession>A0ABQ7FR42</accession>
<dbReference type="SUPFAM" id="SSF50475">
    <property type="entry name" value="FMN-binding split barrel"/>
    <property type="match status" value="1"/>
</dbReference>
<dbReference type="PANTHER" id="PTHR35176:SF11">
    <property type="entry name" value="PYRIDOXAMINE 5'-PHOSPHATE OXIDASE FAMILY PROTEIN"/>
    <property type="match status" value="1"/>
</dbReference>
<dbReference type="InterPro" id="IPR019965">
    <property type="entry name" value="PPOX_F420-dep_Rv2061_put"/>
</dbReference>
<dbReference type="GO" id="GO:0016491">
    <property type="term" value="F:oxidoreductase activity"/>
    <property type="evidence" value="ECO:0007669"/>
    <property type="project" value="UniProtKB-KW"/>
</dbReference>
<comment type="caution">
    <text evidence="3">The sequence shown here is derived from an EMBL/GenBank/DDBJ whole genome shotgun (WGS) entry which is preliminary data.</text>
</comment>
<evidence type="ECO:0000313" key="4">
    <source>
        <dbReference type="Proteomes" id="UP000621266"/>
    </source>
</evidence>
<gene>
    <name evidence="3" type="ORF">GCU69_07310</name>
</gene>
<dbReference type="RefSeq" id="WP_156205441.1">
    <property type="nucleotide sequence ID" value="NZ_WHPN01000173.1"/>
</dbReference>
<dbReference type="EMBL" id="WHPN01000173">
    <property type="protein sequence ID" value="KAF4409763.1"/>
    <property type="molecule type" value="Genomic_DNA"/>
</dbReference>
<keyword evidence="4" id="KW-1185">Reference proteome</keyword>
<dbReference type="EC" id="1.-.-.-" evidence="3"/>
<keyword evidence="1 3" id="KW-0560">Oxidoreductase</keyword>
<sequence length="128" mass="14004">MTPDHLARSPYVSLVTHRRDGTPVPTPVWASSDGDELYVWTRSDSGKVKRIRNSGEVTLAPCDVRGRVPEGTDPLPGRARLLGPADLPKVRRLLARKYGWRFRIVDTGGALVRLGKRPHTGIAVSVGS</sequence>
<dbReference type="Pfam" id="PF01243">
    <property type="entry name" value="PNPOx_N"/>
    <property type="match status" value="1"/>
</dbReference>
<dbReference type="PANTHER" id="PTHR35176">
    <property type="entry name" value="HEME OXYGENASE HI_0854-RELATED"/>
    <property type="match status" value="1"/>
</dbReference>
<organism evidence="3 4">
    <name type="scientific">Streptomyces lycii</name>
    <dbReference type="NCBI Taxonomy" id="2654337"/>
    <lineage>
        <taxon>Bacteria</taxon>
        <taxon>Bacillati</taxon>
        <taxon>Actinomycetota</taxon>
        <taxon>Actinomycetes</taxon>
        <taxon>Kitasatosporales</taxon>
        <taxon>Streptomycetaceae</taxon>
        <taxon>Streptomyces</taxon>
    </lineage>
</organism>
<dbReference type="Gene3D" id="2.30.110.10">
    <property type="entry name" value="Electron Transport, Fmn-binding Protein, Chain A"/>
    <property type="match status" value="1"/>
</dbReference>
<evidence type="ECO:0000259" key="2">
    <source>
        <dbReference type="Pfam" id="PF01243"/>
    </source>
</evidence>
<name>A0ABQ7FR42_9ACTN</name>
<dbReference type="InterPro" id="IPR052019">
    <property type="entry name" value="F420H2_bilvrd_red/Heme_oxyg"/>
</dbReference>
<dbReference type="InterPro" id="IPR012349">
    <property type="entry name" value="Split_barrel_FMN-bd"/>
</dbReference>
<feature type="domain" description="Pyridoxamine 5'-phosphate oxidase N-terminal" evidence="2">
    <location>
        <begin position="6"/>
        <end position="82"/>
    </location>
</feature>
<reference evidence="3 4" key="1">
    <citation type="submission" date="2019-10" db="EMBL/GenBank/DDBJ databases">
        <title>Streptomyces tenebrisbrunneis sp.nov., an endogenous actinomycete isolated from of Lycium ruthenicum.</title>
        <authorList>
            <person name="Ma L."/>
        </authorList>
    </citation>
    <scope>NUCLEOTIDE SEQUENCE [LARGE SCALE GENOMIC DNA]</scope>
    <source>
        <strain evidence="3 4">TRM 66187</strain>
    </source>
</reference>
<evidence type="ECO:0000313" key="3">
    <source>
        <dbReference type="EMBL" id="KAF4409763.1"/>
    </source>
</evidence>
<dbReference type="NCBIfam" id="TIGR03666">
    <property type="entry name" value="Rv2061_F420"/>
    <property type="match status" value="1"/>
</dbReference>
<dbReference type="InterPro" id="IPR011576">
    <property type="entry name" value="Pyridox_Oxase_N"/>
</dbReference>
<evidence type="ECO:0000256" key="1">
    <source>
        <dbReference type="ARBA" id="ARBA00023002"/>
    </source>
</evidence>
<protein>
    <submittedName>
        <fullName evidence="3">PPOX class F420-dependent oxidoreductase</fullName>
        <ecNumber evidence="3">1.-.-.-</ecNumber>
    </submittedName>
</protein>
<dbReference type="Proteomes" id="UP000621266">
    <property type="component" value="Unassembled WGS sequence"/>
</dbReference>